<dbReference type="Gene3D" id="3.40.50.300">
    <property type="entry name" value="P-loop containing nucleotide triphosphate hydrolases"/>
    <property type="match status" value="1"/>
</dbReference>
<reference evidence="5 6" key="1">
    <citation type="submission" date="2017-04" db="EMBL/GenBank/DDBJ databases">
        <title>Novel microbial lineages endemic to geothermal iron-oxide mats fill important gaps in the evolutionary history of Archaea.</title>
        <authorList>
            <person name="Jay Z.J."/>
            <person name="Beam J.P."/>
            <person name="Dlakic M."/>
            <person name="Rusch D.B."/>
            <person name="Kozubal M.A."/>
            <person name="Inskeep W.P."/>
        </authorList>
    </citation>
    <scope>NUCLEOTIDE SEQUENCE [LARGE SCALE GENOMIC DNA]</scope>
    <source>
        <strain evidence="5">ECH_B_SAG-F08</strain>
    </source>
</reference>
<name>A0A2R6BFK3_9ARCH</name>
<dbReference type="GO" id="GO:0005886">
    <property type="term" value="C:plasma membrane"/>
    <property type="evidence" value="ECO:0007669"/>
    <property type="project" value="TreeGrafter"/>
</dbReference>
<dbReference type="Proteomes" id="UP000240381">
    <property type="component" value="Unassembled WGS sequence"/>
</dbReference>
<protein>
    <recommendedName>
        <fullName evidence="4">ABC transporter domain-containing protein</fullName>
    </recommendedName>
</protein>
<evidence type="ECO:0000313" key="6">
    <source>
        <dbReference type="Proteomes" id="UP000240381"/>
    </source>
</evidence>
<evidence type="ECO:0000259" key="4">
    <source>
        <dbReference type="PROSITE" id="PS50893"/>
    </source>
</evidence>
<dbReference type="SMART" id="SM00382">
    <property type="entry name" value="AAA"/>
    <property type="match status" value="1"/>
</dbReference>
<dbReference type="GO" id="GO:0005524">
    <property type="term" value="F:ATP binding"/>
    <property type="evidence" value="ECO:0007669"/>
    <property type="project" value="UniProtKB-KW"/>
</dbReference>
<feature type="domain" description="ABC transporter" evidence="4">
    <location>
        <begin position="6"/>
        <end position="222"/>
    </location>
</feature>
<dbReference type="GO" id="GO:0016887">
    <property type="term" value="F:ATP hydrolysis activity"/>
    <property type="evidence" value="ECO:0007669"/>
    <property type="project" value="InterPro"/>
</dbReference>
<dbReference type="PROSITE" id="PS50893">
    <property type="entry name" value="ABC_TRANSPORTER_2"/>
    <property type="match status" value="1"/>
</dbReference>
<dbReference type="Pfam" id="PF00005">
    <property type="entry name" value="ABC_tran"/>
    <property type="match status" value="1"/>
</dbReference>
<proteinExistence type="predicted"/>
<dbReference type="SUPFAM" id="SSF52540">
    <property type="entry name" value="P-loop containing nucleoside triphosphate hydrolases"/>
    <property type="match status" value="1"/>
</dbReference>
<keyword evidence="2" id="KW-0547">Nucleotide-binding</keyword>
<evidence type="ECO:0000313" key="5">
    <source>
        <dbReference type="EMBL" id="PSN97427.1"/>
    </source>
</evidence>
<dbReference type="InterPro" id="IPR003593">
    <property type="entry name" value="AAA+_ATPase"/>
</dbReference>
<evidence type="ECO:0000256" key="2">
    <source>
        <dbReference type="ARBA" id="ARBA00022741"/>
    </source>
</evidence>
<organism evidence="5 6">
    <name type="scientific">Candidatus Marsarchaeota G2 archaeon ECH_B_SAG-F08</name>
    <dbReference type="NCBI Taxonomy" id="1978165"/>
    <lineage>
        <taxon>Archaea</taxon>
        <taxon>Candidatus Marsarchaeota</taxon>
        <taxon>Candidatus Marsarchaeota group 2</taxon>
    </lineage>
</organism>
<dbReference type="PANTHER" id="PTHR45772:SF9">
    <property type="entry name" value="CONSERVED COMPONENT OF ABC TRANSPORTER FOR NATURAL AMINO ACIDS"/>
    <property type="match status" value="1"/>
</dbReference>
<dbReference type="AlphaFoldDB" id="A0A2R6BFK3"/>
<accession>A0A2R6BFK3</accession>
<keyword evidence="1" id="KW-0813">Transport</keyword>
<dbReference type="EMBL" id="NEXM01000058">
    <property type="protein sequence ID" value="PSN97427.1"/>
    <property type="molecule type" value="Genomic_DNA"/>
</dbReference>
<sequence>MSEELLAVDSLTKRFGGLVAVNCVSFKIGDNEIVGLIGPNGAGKTTLFNLITGFLKPDQGKVIFCNKDITGKSPAYISKLGLARTFQIVRPFLNLKVFENVLLAAMFSWKREKNPQDVVEGVLRQLGLEHKADVKATQLTHGELKRLGVAQAIALKPRLLLLDEPFGGLSLKEIEIVSEAIKWLQKKRHVNSYCGAQSKGVDEACGKGYRTRPRLCNRKRKA</sequence>
<dbReference type="InterPro" id="IPR003439">
    <property type="entry name" value="ABC_transporter-like_ATP-bd"/>
</dbReference>
<keyword evidence="3" id="KW-0067">ATP-binding</keyword>
<comment type="caution">
    <text evidence="5">The sequence shown here is derived from an EMBL/GenBank/DDBJ whole genome shotgun (WGS) entry which is preliminary data.</text>
</comment>
<evidence type="ECO:0000256" key="1">
    <source>
        <dbReference type="ARBA" id="ARBA00022448"/>
    </source>
</evidence>
<dbReference type="PANTHER" id="PTHR45772">
    <property type="entry name" value="CONSERVED COMPONENT OF ABC TRANSPORTER FOR NATURAL AMINO ACIDS-RELATED"/>
    <property type="match status" value="1"/>
</dbReference>
<dbReference type="InterPro" id="IPR027417">
    <property type="entry name" value="P-loop_NTPase"/>
</dbReference>
<dbReference type="InterPro" id="IPR051120">
    <property type="entry name" value="ABC_AA/LPS_Transport"/>
</dbReference>
<evidence type="ECO:0000256" key="3">
    <source>
        <dbReference type="ARBA" id="ARBA00022840"/>
    </source>
</evidence>
<gene>
    <name evidence="5" type="ORF">B9Q11_04190</name>
</gene>